<reference evidence="4" key="2">
    <citation type="submission" date="2013-12" db="EMBL/GenBank/DDBJ databases">
        <authorList>
            <person name="Yu Y."/>
            <person name="Lee S."/>
            <person name="de Baynast K."/>
            <person name="Wissotski M."/>
            <person name="Liu L."/>
            <person name="Talag J."/>
            <person name="Goicoechea J."/>
            <person name="Angelova A."/>
            <person name="Jetty R."/>
            <person name="Kudrna D."/>
            <person name="Golser W."/>
            <person name="Rivera L."/>
            <person name="Zhang J."/>
            <person name="Wing R."/>
        </authorList>
    </citation>
    <scope>NUCLEOTIDE SEQUENCE</scope>
</reference>
<proteinExistence type="predicted"/>
<evidence type="ECO:0000313" key="3">
    <source>
        <dbReference type="EnsemblPlants" id="LPERR03G20960.1"/>
    </source>
</evidence>
<protein>
    <submittedName>
        <fullName evidence="3">Uncharacterized protein</fullName>
    </submittedName>
</protein>
<keyword evidence="2" id="KW-0472">Membrane</keyword>
<dbReference type="Gramene" id="LPERR03G20960.1">
    <property type="protein sequence ID" value="LPERR03G20960.1"/>
    <property type="gene ID" value="LPERR03G20960"/>
</dbReference>
<evidence type="ECO:0000256" key="2">
    <source>
        <dbReference type="SAM" id="Phobius"/>
    </source>
</evidence>
<keyword evidence="2" id="KW-1133">Transmembrane helix</keyword>
<feature type="region of interest" description="Disordered" evidence="1">
    <location>
        <begin position="81"/>
        <end position="106"/>
    </location>
</feature>
<feature type="compositionally biased region" description="Basic and acidic residues" evidence="1">
    <location>
        <begin position="52"/>
        <end position="61"/>
    </location>
</feature>
<keyword evidence="2" id="KW-0812">Transmembrane</keyword>
<organism evidence="3 4">
    <name type="scientific">Leersia perrieri</name>
    <dbReference type="NCBI Taxonomy" id="77586"/>
    <lineage>
        <taxon>Eukaryota</taxon>
        <taxon>Viridiplantae</taxon>
        <taxon>Streptophyta</taxon>
        <taxon>Embryophyta</taxon>
        <taxon>Tracheophyta</taxon>
        <taxon>Spermatophyta</taxon>
        <taxon>Magnoliopsida</taxon>
        <taxon>Liliopsida</taxon>
        <taxon>Poales</taxon>
        <taxon>Poaceae</taxon>
        <taxon>BOP clade</taxon>
        <taxon>Oryzoideae</taxon>
        <taxon>Oryzeae</taxon>
        <taxon>Oryzinae</taxon>
        <taxon>Leersia</taxon>
    </lineage>
</organism>
<reference evidence="3 4" key="1">
    <citation type="submission" date="2012-08" db="EMBL/GenBank/DDBJ databases">
        <title>Oryza genome evolution.</title>
        <authorList>
            <person name="Wing R.A."/>
        </authorList>
    </citation>
    <scope>NUCLEOTIDE SEQUENCE</scope>
</reference>
<accession>A0A0D9VW61</accession>
<keyword evidence="4" id="KW-1185">Reference proteome</keyword>
<name>A0A0D9VW61_9ORYZ</name>
<feature type="compositionally biased region" description="Basic residues" evidence="1">
    <location>
        <begin position="96"/>
        <end position="106"/>
    </location>
</feature>
<feature type="region of interest" description="Disordered" evidence="1">
    <location>
        <begin position="49"/>
        <end position="68"/>
    </location>
</feature>
<dbReference type="AlphaFoldDB" id="A0A0D9VW61"/>
<dbReference type="EnsemblPlants" id="LPERR03G20960.1">
    <property type="protein sequence ID" value="LPERR03G20960.1"/>
    <property type="gene ID" value="LPERR03G20960"/>
</dbReference>
<dbReference type="Proteomes" id="UP000032180">
    <property type="component" value="Chromosome 3"/>
</dbReference>
<dbReference type="HOGENOM" id="CLU_2227017_0_0_1"/>
<evidence type="ECO:0000256" key="1">
    <source>
        <dbReference type="SAM" id="MobiDB-lite"/>
    </source>
</evidence>
<evidence type="ECO:0000313" key="4">
    <source>
        <dbReference type="Proteomes" id="UP000032180"/>
    </source>
</evidence>
<reference evidence="3" key="3">
    <citation type="submission" date="2015-04" db="UniProtKB">
        <authorList>
            <consortium name="EnsemblPlants"/>
        </authorList>
    </citation>
    <scope>IDENTIFICATION</scope>
</reference>
<sequence>MFCLSADQEPFPTPRAKHSHGSRTVLWIVLLLAFIALVAVASGGIYALREGQQNRDTHAGEDITEVDEMEVDDQVAGQTMELPLKLATSSSEAKRGGRKKKRQSEG</sequence>
<feature type="transmembrane region" description="Helical" evidence="2">
    <location>
        <begin position="25"/>
        <end position="48"/>
    </location>
</feature>